<dbReference type="Pfam" id="PF05128">
    <property type="entry name" value="DUF697"/>
    <property type="match status" value="1"/>
</dbReference>
<dbReference type="EMBL" id="CXST01000001">
    <property type="protein sequence ID" value="CTQ41927.1"/>
    <property type="molecule type" value="Genomic_DNA"/>
</dbReference>
<accession>A0A0M6XWX5</accession>
<feature type="transmembrane region" description="Helical" evidence="6">
    <location>
        <begin position="127"/>
        <end position="148"/>
    </location>
</feature>
<dbReference type="Proteomes" id="UP000048926">
    <property type="component" value="Unassembled WGS sequence"/>
</dbReference>
<dbReference type="RefSeq" id="WP_023004114.1">
    <property type="nucleotide sequence ID" value="NZ_CP045617.1"/>
</dbReference>
<evidence type="ECO:0000256" key="6">
    <source>
        <dbReference type="SAM" id="Phobius"/>
    </source>
</evidence>
<organism evidence="7 8">
    <name type="scientific">Roseibium aggregatum</name>
    <dbReference type="NCBI Taxonomy" id="187304"/>
    <lineage>
        <taxon>Bacteria</taxon>
        <taxon>Pseudomonadati</taxon>
        <taxon>Pseudomonadota</taxon>
        <taxon>Alphaproteobacteria</taxon>
        <taxon>Hyphomicrobiales</taxon>
        <taxon>Stappiaceae</taxon>
        <taxon>Roseibium</taxon>
    </lineage>
</organism>
<keyword evidence="2 6" id="KW-0812">Transmembrane</keyword>
<feature type="compositionally biased region" description="Low complexity" evidence="5">
    <location>
        <begin position="1"/>
        <end position="12"/>
    </location>
</feature>
<dbReference type="STRING" id="187304.B0E33_28345"/>
<evidence type="ECO:0008006" key="9">
    <source>
        <dbReference type="Google" id="ProtNLM"/>
    </source>
</evidence>
<feature type="transmembrane region" description="Helical" evidence="6">
    <location>
        <begin position="101"/>
        <end position="121"/>
    </location>
</feature>
<name>A0A0M6XWX5_9HYPH</name>
<evidence type="ECO:0000313" key="7">
    <source>
        <dbReference type="EMBL" id="CTQ41927.1"/>
    </source>
</evidence>
<reference evidence="8" key="1">
    <citation type="submission" date="2015-07" db="EMBL/GenBank/DDBJ databases">
        <authorList>
            <person name="Rodrigo-Torres Lidia"/>
            <person name="Arahal R.David."/>
        </authorList>
    </citation>
    <scope>NUCLEOTIDE SEQUENCE [LARGE SCALE GENOMIC DNA]</scope>
    <source>
        <strain evidence="8">CECT 4801</strain>
    </source>
</reference>
<keyword evidence="4 6" id="KW-0472">Membrane</keyword>
<evidence type="ECO:0000256" key="3">
    <source>
        <dbReference type="ARBA" id="ARBA00022989"/>
    </source>
</evidence>
<keyword evidence="8" id="KW-1185">Reference proteome</keyword>
<evidence type="ECO:0000313" key="8">
    <source>
        <dbReference type="Proteomes" id="UP000048926"/>
    </source>
</evidence>
<evidence type="ECO:0000256" key="2">
    <source>
        <dbReference type="ARBA" id="ARBA00022692"/>
    </source>
</evidence>
<gene>
    <name evidence="7" type="ORF">LAL4801_00347</name>
</gene>
<comment type="subcellular location">
    <subcellularLocation>
        <location evidence="1">Membrane</location>
        <topology evidence="1">Multi-pass membrane protein</topology>
    </subcellularLocation>
</comment>
<evidence type="ECO:0000256" key="1">
    <source>
        <dbReference type="ARBA" id="ARBA00004141"/>
    </source>
</evidence>
<dbReference type="OrthoDB" id="980719at2"/>
<evidence type="ECO:0000256" key="5">
    <source>
        <dbReference type="SAM" id="MobiDB-lite"/>
    </source>
</evidence>
<protein>
    <recommendedName>
        <fullName evidence="9">GTPase</fullName>
    </recommendedName>
</protein>
<dbReference type="GO" id="GO:0016020">
    <property type="term" value="C:membrane"/>
    <property type="evidence" value="ECO:0007669"/>
    <property type="project" value="UniProtKB-SubCell"/>
</dbReference>
<evidence type="ECO:0000256" key="4">
    <source>
        <dbReference type="ARBA" id="ARBA00023136"/>
    </source>
</evidence>
<proteinExistence type="predicted"/>
<sequence>MTTKSTRTSSAKSEAEDTVDAAEKLADGKAQTESAPLTPEERTLAAEKIIRDHVIVGTGTGLIPVPIFDLVAAIGTQLNLIRKLAAVYDVPFSENRARTAVTTLLGSLGGVGAGTFIATSFMKTIPVLGTALGIVGSGATLGAFTFAVGKVFQQHFETGGDFLSFDAAAYKEHFKKMVKKGEDIAEEKSEAA</sequence>
<dbReference type="InterPro" id="IPR021147">
    <property type="entry name" value="DUF697"/>
</dbReference>
<keyword evidence="3 6" id="KW-1133">Transmembrane helix</keyword>
<dbReference type="AlphaFoldDB" id="A0A0M6XWX5"/>
<feature type="region of interest" description="Disordered" evidence="5">
    <location>
        <begin position="1"/>
        <end position="38"/>
    </location>
</feature>